<comment type="similarity">
    <text evidence="2">Belongs to the KRTCAP2 family.</text>
</comment>
<evidence type="ECO:0000256" key="6">
    <source>
        <dbReference type="SAM" id="Phobius"/>
    </source>
</evidence>
<evidence type="ECO:0000256" key="2">
    <source>
        <dbReference type="ARBA" id="ARBA00007279"/>
    </source>
</evidence>
<evidence type="ECO:0000313" key="8">
    <source>
        <dbReference type="Proteomes" id="UP000046393"/>
    </source>
</evidence>
<evidence type="ECO:0000256" key="7">
    <source>
        <dbReference type="SAM" id="SignalP"/>
    </source>
</evidence>
<keyword evidence="5 6" id="KW-0472">Membrane</keyword>
<name>A0A0N5AEQ7_9BILA</name>
<dbReference type="PANTHER" id="PTHR32001:SF1">
    <property type="entry name" value="KERATINOCYTE-ASSOCIATED PROTEIN 2"/>
    <property type="match status" value="1"/>
</dbReference>
<evidence type="ECO:0000313" key="9">
    <source>
        <dbReference type="WBParaSite" id="SMUV_0000272701-mRNA-1"/>
    </source>
</evidence>
<keyword evidence="8" id="KW-1185">Reference proteome</keyword>
<dbReference type="STRING" id="451379.A0A0N5AEQ7"/>
<evidence type="ECO:0000256" key="3">
    <source>
        <dbReference type="ARBA" id="ARBA00022692"/>
    </source>
</evidence>
<keyword evidence="4 6" id="KW-1133">Transmembrane helix</keyword>
<feature type="chain" id="PRO_5005893001" evidence="7">
    <location>
        <begin position="19"/>
        <end position="131"/>
    </location>
</feature>
<protein>
    <submittedName>
        <fullName evidence="9">Dolichyl-diphosphooligosaccharide--protein glycosyltransferase subunit KCP2</fullName>
    </submittedName>
</protein>
<evidence type="ECO:0000256" key="4">
    <source>
        <dbReference type="ARBA" id="ARBA00022989"/>
    </source>
</evidence>
<dbReference type="GO" id="GO:0016020">
    <property type="term" value="C:membrane"/>
    <property type="evidence" value="ECO:0007669"/>
    <property type="project" value="UniProtKB-SubCell"/>
</dbReference>
<evidence type="ECO:0000256" key="1">
    <source>
        <dbReference type="ARBA" id="ARBA00004141"/>
    </source>
</evidence>
<dbReference type="Proteomes" id="UP000046393">
    <property type="component" value="Unplaced"/>
</dbReference>
<feature type="signal peptide" evidence="7">
    <location>
        <begin position="1"/>
        <end position="18"/>
    </location>
</feature>
<keyword evidence="3 6" id="KW-0812">Transmembrane</keyword>
<dbReference type="PANTHER" id="PTHR32001">
    <property type="entry name" value="KERATINOCYTE-ASSOCIATED PROTEIN 2"/>
    <property type="match status" value="1"/>
</dbReference>
<accession>A0A0N5AEQ7</accession>
<organism evidence="8 9">
    <name type="scientific">Syphacia muris</name>
    <dbReference type="NCBI Taxonomy" id="451379"/>
    <lineage>
        <taxon>Eukaryota</taxon>
        <taxon>Metazoa</taxon>
        <taxon>Ecdysozoa</taxon>
        <taxon>Nematoda</taxon>
        <taxon>Chromadorea</taxon>
        <taxon>Rhabditida</taxon>
        <taxon>Spirurina</taxon>
        <taxon>Oxyuridomorpha</taxon>
        <taxon>Oxyuroidea</taxon>
        <taxon>Oxyuridae</taxon>
        <taxon>Syphacia</taxon>
    </lineage>
</organism>
<comment type="subcellular location">
    <subcellularLocation>
        <location evidence="1">Membrane</location>
        <topology evidence="1">Multi-pass membrane protein</topology>
    </subcellularLocation>
</comment>
<dbReference type="InterPro" id="IPR018614">
    <property type="entry name" value="KRTCAP2"/>
</dbReference>
<dbReference type="AlphaFoldDB" id="A0A0N5AEQ7"/>
<feature type="transmembrane region" description="Helical" evidence="6">
    <location>
        <begin position="37"/>
        <end position="54"/>
    </location>
</feature>
<feature type="transmembrane region" description="Helical" evidence="6">
    <location>
        <begin position="66"/>
        <end position="84"/>
    </location>
</feature>
<dbReference type="WBParaSite" id="SMUV_0000272701-mRNA-1">
    <property type="protein sequence ID" value="SMUV_0000272701-mRNA-1"/>
    <property type="gene ID" value="SMUV_0000272701"/>
</dbReference>
<dbReference type="Pfam" id="PF09775">
    <property type="entry name" value="Keratin_assoc"/>
    <property type="match status" value="1"/>
</dbReference>
<keyword evidence="7" id="KW-0732">Signal</keyword>
<feature type="transmembrane region" description="Helical" evidence="6">
    <location>
        <begin position="90"/>
        <end position="107"/>
    </location>
</feature>
<evidence type="ECO:0000256" key="5">
    <source>
        <dbReference type="ARBA" id="ARBA00023136"/>
    </source>
</evidence>
<proteinExistence type="inferred from homology"/>
<reference evidence="9" key="1">
    <citation type="submission" date="2017-02" db="UniProtKB">
        <authorList>
            <consortium name="WormBaseParasite"/>
        </authorList>
    </citation>
    <scope>IDENTIFICATION</scope>
</reference>
<sequence length="131" mass="13513">MTNHIGSAILSLLGAVVAVTVGQVAKADLAGSRLGTVAAGGLGSIVFVFLLTAISNLQMASSGTQAKAGISEVTIALIISLIISATIHRVAFTVCFLFSALFLYLIADISQARYGVPVSQQHSVNVIKKKK</sequence>